<evidence type="ECO:0008006" key="3">
    <source>
        <dbReference type="Google" id="ProtNLM"/>
    </source>
</evidence>
<dbReference type="SUPFAM" id="SSF51197">
    <property type="entry name" value="Clavaminate synthase-like"/>
    <property type="match status" value="1"/>
</dbReference>
<sequence>MGVITVFVGKTTELAFTSCLSSNLKQIITQVVAKLAEPIEDGRHELDGDNAFFLVMSDHTQPLALRKSECHQRYLDVQILLSGKETFGYSLLPFAALDEDYLAERDLAFSHHVVDEKFVTLGENEFIIFPPGQPHRPLIAPEGEGSPVRKVVIKVDGATL</sequence>
<reference evidence="1 2" key="3">
    <citation type="journal article" date="2011" name="Mol. Syst. Biol.">
        <title>Integrative genome-scale metabolic analysis of Vibrio vulnificus for drug targeting and discovery.</title>
        <authorList>
            <person name="Kim H.U."/>
            <person name="Kim S.Y."/>
            <person name="Jeong H."/>
            <person name="Kim T.Y."/>
            <person name="Kim J.J."/>
            <person name="Choy H.E."/>
            <person name="Yi K.Y."/>
            <person name="Rhee J.H."/>
            <person name="Lee S.Y."/>
        </authorList>
    </citation>
    <scope>NUCLEOTIDE SEQUENCE [LARGE SCALE GENOMIC DNA]</scope>
    <source>
        <strain evidence="1 2">CMCP6</strain>
    </source>
</reference>
<dbReference type="InterPro" id="IPR004375">
    <property type="entry name" value="NanQ/TabA/YiaL"/>
</dbReference>
<evidence type="ECO:0000313" key="1">
    <source>
        <dbReference type="EMBL" id="AAO11446.1"/>
    </source>
</evidence>
<reference evidence="2" key="1">
    <citation type="submission" date="2002-12" db="EMBL/GenBank/DDBJ databases">
        <title>Complete genome sequence of Vibrio vulnificus CMCP6.</title>
        <authorList>
            <person name="Rhee J.H."/>
            <person name="Kim S.Y."/>
            <person name="Chung S.S."/>
            <person name="Kim J.J."/>
            <person name="Moon Y.H."/>
            <person name="Jeong H."/>
            <person name="Choy H.E."/>
        </authorList>
    </citation>
    <scope>NUCLEOTIDE SEQUENCE [LARGE SCALE GENOMIC DNA]</scope>
    <source>
        <strain evidence="2">CMCP6</strain>
    </source>
</reference>
<reference evidence="1 2" key="2">
    <citation type="journal article" date="2003" name="Infect. Immun.">
        <title>Characterization and pathogenic significance of Vibrio vulnificus antigens preferentially expressed in septicemic patients.</title>
        <authorList>
            <person name="Kim Y.R."/>
            <person name="Lee S.E."/>
            <person name="Kim C.M."/>
            <person name="Kim S.Y."/>
            <person name="Shin E.K."/>
            <person name="Shin D.H."/>
            <person name="Chung S.S."/>
            <person name="Choy H.E."/>
            <person name="Progulske-Fox A."/>
            <person name="Hillman J.D."/>
            <person name="Handfield M."/>
            <person name="Rhee J.H."/>
        </authorList>
    </citation>
    <scope>NUCLEOTIDE SEQUENCE [LARGE SCALE GENOMIC DNA]</scope>
    <source>
        <strain evidence="1 2">CMCP6</strain>
    </source>
</reference>
<dbReference type="PANTHER" id="PTHR34986">
    <property type="entry name" value="EVOLVED BETA-GALACTOSIDASE SUBUNIT BETA"/>
    <property type="match status" value="1"/>
</dbReference>
<dbReference type="AlphaFoldDB" id="A0A3Q0L755"/>
<evidence type="ECO:0000313" key="2">
    <source>
        <dbReference type="Proteomes" id="UP000002275"/>
    </source>
</evidence>
<dbReference type="InterPro" id="IPR037012">
    <property type="entry name" value="NanQ/TabA/YiaL_sf"/>
</dbReference>
<protein>
    <recommendedName>
        <fullName evidence="3">YhcH/YjgK/YiaL family protein</fullName>
    </recommendedName>
</protein>
<dbReference type="KEGG" id="vvu:VV1_3125"/>
<dbReference type="GO" id="GO:0044010">
    <property type="term" value="P:single-species biofilm formation"/>
    <property type="evidence" value="ECO:0007669"/>
    <property type="project" value="TreeGrafter"/>
</dbReference>
<dbReference type="EMBL" id="AE016795">
    <property type="protein sequence ID" value="AAO11446.1"/>
    <property type="molecule type" value="Genomic_DNA"/>
</dbReference>
<dbReference type="GO" id="GO:0005829">
    <property type="term" value="C:cytosol"/>
    <property type="evidence" value="ECO:0007669"/>
    <property type="project" value="TreeGrafter"/>
</dbReference>
<dbReference type="PANTHER" id="PTHR34986:SF4">
    <property type="entry name" value="EVOLVED BETA-GALACTOSIDASE SUBUNIT BETA-RELATED"/>
    <property type="match status" value="1"/>
</dbReference>
<gene>
    <name evidence="1" type="ordered locus">VV1_3125</name>
</gene>
<proteinExistence type="predicted"/>
<accession>A0A3Q0L755</accession>
<dbReference type="Pfam" id="PF04074">
    <property type="entry name" value="DUF386"/>
    <property type="match status" value="1"/>
</dbReference>
<organism evidence="1 2">
    <name type="scientific">Vibrio vulnificus (strain CMCP6)</name>
    <dbReference type="NCBI Taxonomy" id="216895"/>
    <lineage>
        <taxon>Bacteria</taxon>
        <taxon>Pseudomonadati</taxon>
        <taxon>Pseudomonadota</taxon>
        <taxon>Gammaproteobacteria</taxon>
        <taxon>Vibrionales</taxon>
        <taxon>Vibrionaceae</taxon>
        <taxon>Vibrio</taxon>
    </lineage>
</organism>
<dbReference type="Gene3D" id="2.60.120.370">
    <property type="entry name" value="YhcH/YjgK/YiaL"/>
    <property type="match status" value="1"/>
</dbReference>
<dbReference type="NCBIfam" id="TIGR00022">
    <property type="entry name" value="YhcH/YjgK/YiaL family protein"/>
    <property type="match status" value="1"/>
</dbReference>
<dbReference type="Proteomes" id="UP000002275">
    <property type="component" value="Chromosome I"/>
</dbReference>
<name>A0A3Q0L755_VIBVU</name>